<accession>A0AAD5PLL4</accession>
<keyword evidence="3" id="KW-1185">Reference proteome</keyword>
<dbReference type="EMBL" id="WJBH02000341">
    <property type="protein sequence ID" value="KAI9549239.1"/>
    <property type="molecule type" value="Genomic_DNA"/>
</dbReference>
<proteinExistence type="predicted"/>
<gene>
    <name evidence="2" type="ORF">GHT06_006816</name>
</gene>
<evidence type="ECO:0000313" key="2">
    <source>
        <dbReference type="EMBL" id="KAI9549239.1"/>
    </source>
</evidence>
<dbReference type="Proteomes" id="UP000820818">
    <property type="component" value="Unassembled WGS sequence"/>
</dbReference>
<feature type="compositionally biased region" description="Basic and acidic residues" evidence="1">
    <location>
        <begin position="251"/>
        <end position="276"/>
    </location>
</feature>
<dbReference type="Gene3D" id="3.40.50.410">
    <property type="entry name" value="von Willebrand factor, type A domain"/>
    <property type="match status" value="1"/>
</dbReference>
<sequence>MDGLIDQAKAQLWKMVNQLASSKKEGEASDIEIALFEYGNDKLAMGEGYVRMVSALTKDVDGISEKLFQLKTNGGSEYCGWVIGNAVKDLAWSTDDKDLKIIVIAGNEPFNQGPKDYKETCKWAAEKDIVINTVFCGAWKEGIETFWEAGAKIGKGQYLNIEQDKKVIHIRTPYDDILIQLNLRLNKTYIGYGSAGKAMKERQTLQDDNAAAYGQANVAQRATYKAKAQYRNDSWDLLDATEGDDKKIASLRKEDLPEEMQKMNDSEKKEYLEKTAPRTGNC</sequence>
<dbReference type="AlphaFoldDB" id="A0AAD5PLL4"/>
<evidence type="ECO:0008006" key="4">
    <source>
        <dbReference type="Google" id="ProtNLM"/>
    </source>
</evidence>
<comment type="caution">
    <text evidence="2">The sequence shown here is derived from an EMBL/GenBank/DDBJ whole genome shotgun (WGS) entry which is preliminary data.</text>
</comment>
<evidence type="ECO:0000256" key="1">
    <source>
        <dbReference type="SAM" id="MobiDB-lite"/>
    </source>
</evidence>
<reference evidence="2" key="1">
    <citation type="submission" date="2022-05" db="EMBL/GenBank/DDBJ databases">
        <title>A multi-omics perspective on studying reproductive biology in Daphnia sinensis.</title>
        <authorList>
            <person name="Jia J."/>
        </authorList>
    </citation>
    <scope>NUCLEOTIDE SEQUENCE</scope>
    <source>
        <strain evidence="2">WSL</strain>
    </source>
</reference>
<protein>
    <recommendedName>
        <fullName evidence="4">VWA domain-containing protein</fullName>
    </recommendedName>
</protein>
<organism evidence="2 3">
    <name type="scientific">Daphnia sinensis</name>
    <dbReference type="NCBI Taxonomy" id="1820382"/>
    <lineage>
        <taxon>Eukaryota</taxon>
        <taxon>Metazoa</taxon>
        <taxon>Ecdysozoa</taxon>
        <taxon>Arthropoda</taxon>
        <taxon>Crustacea</taxon>
        <taxon>Branchiopoda</taxon>
        <taxon>Diplostraca</taxon>
        <taxon>Cladocera</taxon>
        <taxon>Anomopoda</taxon>
        <taxon>Daphniidae</taxon>
        <taxon>Daphnia</taxon>
        <taxon>Daphnia similis group</taxon>
    </lineage>
</organism>
<dbReference type="InterPro" id="IPR036465">
    <property type="entry name" value="vWFA_dom_sf"/>
</dbReference>
<name>A0AAD5PLL4_9CRUS</name>
<dbReference type="GO" id="GO:0032991">
    <property type="term" value="C:protein-containing complex"/>
    <property type="evidence" value="ECO:0007669"/>
    <property type="project" value="UniProtKB-ARBA"/>
</dbReference>
<dbReference type="SUPFAM" id="SSF53300">
    <property type="entry name" value="vWA-like"/>
    <property type="match status" value="1"/>
</dbReference>
<feature type="region of interest" description="Disordered" evidence="1">
    <location>
        <begin position="251"/>
        <end position="282"/>
    </location>
</feature>
<evidence type="ECO:0000313" key="3">
    <source>
        <dbReference type="Proteomes" id="UP000820818"/>
    </source>
</evidence>